<keyword evidence="1" id="KW-0472">Membrane</keyword>
<organism evidence="3 4">
    <name type="scientific">Alkaliphilus metalliredigens (strain QYMF)</name>
    <dbReference type="NCBI Taxonomy" id="293826"/>
    <lineage>
        <taxon>Bacteria</taxon>
        <taxon>Bacillati</taxon>
        <taxon>Bacillota</taxon>
        <taxon>Clostridia</taxon>
        <taxon>Peptostreptococcales</taxon>
        <taxon>Natronincolaceae</taxon>
        <taxon>Alkaliphilus</taxon>
    </lineage>
</organism>
<keyword evidence="4" id="KW-1185">Reference proteome</keyword>
<gene>
    <name evidence="3" type="ordered locus">Amet_4249</name>
</gene>
<dbReference type="Pfam" id="PF13786">
    <property type="entry name" value="DUF4179"/>
    <property type="match status" value="1"/>
</dbReference>
<proteinExistence type="predicted"/>
<dbReference type="AlphaFoldDB" id="A6TVV9"/>
<dbReference type="Proteomes" id="UP000001572">
    <property type="component" value="Chromosome"/>
</dbReference>
<dbReference type="KEGG" id="amt:Amet_4249"/>
<dbReference type="OrthoDB" id="2961302at2"/>
<evidence type="ECO:0000313" key="4">
    <source>
        <dbReference type="Proteomes" id="UP000001572"/>
    </source>
</evidence>
<accession>A6TVV9</accession>
<keyword evidence="1" id="KW-0812">Transmembrane</keyword>
<dbReference type="STRING" id="293826.Amet_4249"/>
<evidence type="ECO:0000313" key="3">
    <source>
        <dbReference type="EMBL" id="ABR50327.1"/>
    </source>
</evidence>
<reference evidence="4" key="1">
    <citation type="journal article" date="2016" name="Genome Announc.">
        <title>Complete genome sequence of Alkaliphilus metalliredigens strain QYMF, an alkaliphilic and metal-reducing bacterium isolated from borax-contaminated leachate ponds.</title>
        <authorList>
            <person name="Hwang C."/>
            <person name="Copeland A."/>
            <person name="Lucas S."/>
            <person name="Lapidus A."/>
            <person name="Barry K."/>
            <person name="Detter J.C."/>
            <person name="Glavina Del Rio T."/>
            <person name="Hammon N."/>
            <person name="Israni S."/>
            <person name="Dalin E."/>
            <person name="Tice H."/>
            <person name="Pitluck S."/>
            <person name="Chertkov O."/>
            <person name="Brettin T."/>
            <person name="Bruce D."/>
            <person name="Han C."/>
            <person name="Schmutz J."/>
            <person name="Larimer F."/>
            <person name="Land M.L."/>
            <person name="Hauser L."/>
            <person name="Kyrpides N."/>
            <person name="Mikhailova N."/>
            <person name="Ye Q."/>
            <person name="Zhou J."/>
            <person name="Richardson P."/>
            <person name="Fields M.W."/>
        </authorList>
    </citation>
    <scope>NUCLEOTIDE SEQUENCE [LARGE SCALE GENOMIC DNA]</scope>
    <source>
        <strain evidence="4">QYMF</strain>
    </source>
</reference>
<dbReference type="EMBL" id="CP000724">
    <property type="protein sequence ID" value="ABR50327.1"/>
    <property type="molecule type" value="Genomic_DNA"/>
</dbReference>
<feature type="transmembrane region" description="Helical" evidence="1">
    <location>
        <begin position="45"/>
        <end position="64"/>
    </location>
</feature>
<name>A6TVV9_ALKMQ</name>
<keyword evidence="1" id="KW-1133">Transmembrane helix</keyword>
<dbReference type="InterPro" id="IPR025436">
    <property type="entry name" value="DUF4179"/>
</dbReference>
<evidence type="ECO:0000259" key="2">
    <source>
        <dbReference type="Pfam" id="PF13786"/>
    </source>
</evidence>
<dbReference type="eggNOG" id="ENOG502Z98F">
    <property type="taxonomic scope" value="Bacteria"/>
</dbReference>
<evidence type="ECO:0000256" key="1">
    <source>
        <dbReference type="SAM" id="Phobius"/>
    </source>
</evidence>
<protein>
    <recommendedName>
        <fullName evidence="2">DUF4179 domain-containing protein</fullName>
    </recommendedName>
</protein>
<sequence length="435" mass="50075">MKTIEEKLKEKHEVYEKITAPDELEERLRNALDQKKPNHKKRTPWRRYTLVASLILVIFVGYHFDTFAYYGKRLVGYDTVMSDSLKELNELGRGQEIGKSYEFENGVTLTLDGIMVDDNQMIAFYQLKDPNGQLDQYHTQETFKGFFKNYWMGSGQGYSENWEQEMISMGSFDSPRFFERRLTFELVLQGENFYEKATIPFTLNRNEAMGHMIKQKIGQEMNIEGTEITLDHITATATQTVIEGKIGSLVDLIGERVSGEMTRFPSMVMALKADHDSVPSQGSGMRTDHRGTTFEMRFDPLPEEMETLTVEISELMVSRRGIEAIELNQDAMPLVVSIEEQPIIFESLEQKNGEIHLVFNSEETTQLYDVTLMVDGEKAPFLRTEALEYEKTVEGKIQYRRKAIFQGEGNEMVLHIGQLNFSKRVEGAKIDIPLK</sequence>
<feature type="domain" description="DUF4179" evidence="2">
    <location>
        <begin position="40"/>
        <end position="129"/>
    </location>
</feature>
<dbReference type="HOGENOM" id="CLU_053294_0_0_9"/>
<dbReference type="RefSeq" id="WP_012065275.1">
    <property type="nucleotide sequence ID" value="NC_009633.1"/>
</dbReference>